<dbReference type="Proteomes" id="UP000189462">
    <property type="component" value="Unassembled WGS sequence"/>
</dbReference>
<protein>
    <recommendedName>
        <fullName evidence="1">DUF559 domain-containing protein</fullName>
    </recommendedName>
</protein>
<dbReference type="RefSeq" id="WP_077280369.1">
    <property type="nucleotide sequence ID" value="NZ_MVBK01000156.1"/>
</dbReference>
<dbReference type="InterPro" id="IPR011335">
    <property type="entry name" value="Restrct_endonuc-II-like"/>
</dbReference>
<dbReference type="SUPFAM" id="SSF52980">
    <property type="entry name" value="Restriction endonuclease-like"/>
    <property type="match status" value="1"/>
</dbReference>
<dbReference type="PANTHER" id="PTHR38590:SF1">
    <property type="entry name" value="BLL0828 PROTEIN"/>
    <property type="match status" value="1"/>
</dbReference>
<dbReference type="EMBL" id="MVBK01000156">
    <property type="protein sequence ID" value="OOG20580.1"/>
    <property type="molecule type" value="Genomic_DNA"/>
</dbReference>
<keyword evidence="3" id="KW-1185">Reference proteome</keyword>
<dbReference type="OrthoDB" id="9798754at2"/>
<dbReference type="CDD" id="cd01038">
    <property type="entry name" value="Endonuclease_DUF559"/>
    <property type="match status" value="1"/>
</dbReference>
<reference evidence="2 3" key="1">
    <citation type="submission" date="2017-02" db="EMBL/GenBank/DDBJ databases">
        <title>Genomic diversity within the haloalkaliphilic genus Thioalkalivibrio.</title>
        <authorList>
            <person name="Ahn A.-C."/>
            <person name="Meier-Kolthoff J."/>
            <person name="Overmars L."/>
            <person name="Richter M."/>
            <person name="Woyke T."/>
            <person name="Sorokin D.Y."/>
            <person name="Muyzer G."/>
        </authorList>
    </citation>
    <scope>NUCLEOTIDE SEQUENCE [LARGE SCALE GENOMIC DNA]</scope>
    <source>
        <strain evidence="2 3">ALJD</strain>
    </source>
</reference>
<dbReference type="InterPro" id="IPR007569">
    <property type="entry name" value="DUF559"/>
</dbReference>
<name>A0A1V3N674_9GAMM</name>
<feature type="domain" description="DUF559" evidence="1">
    <location>
        <begin position="7"/>
        <end position="111"/>
    </location>
</feature>
<dbReference type="InterPro" id="IPR047216">
    <property type="entry name" value="Endonuclease_DUF559_bact"/>
</dbReference>
<evidence type="ECO:0000313" key="2">
    <source>
        <dbReference type="EMBL" id="OOG20580.1"/>
    </source>
</evidence>
<sequence length="120" mass="14190">MVDRRRIRIARELRSRMTDAELLLWRRLRHRQLDGHKFRRQHPLGPYVVDFVCLEVCLVLELDGGQHAEQVWQDRRRDAWLVEQGFRVLRFWNHEVLQETEVVLEVILAAVRGSGPGSAA</sequence>
<comment type="caution">
    <text evidence="2">The sequence shown here is derived from an EMBL/GenBank/DDBJ whole genome shotgun (WGS) entry which is preliminary data.</text>
</comment>
<proteinExistence type="predicted"/>
<gene>
    <name evidence="2" type="ORF">B1C78_17240</name>
</gene>
<organism evidence="2 3">
    <name type="scientific">Thioalkalivibrio denitrificans</name>
    <dbReference type="NCBI Taxonomy" id="108003"/>
    <lineage>
        <taxon>Bacteria</taxon>
        <taxon>Pseudomonadati</taxon>
        <taxon>Pseudomonadota</taxon>
        <taxon>Gammaproteobacteria</taxon>
        <taxon>Chromatiales</taxon>
        <taxon>Ectothiorhodospiraceae</taxon>
        <taxon>Thioalkalivibrio</taxon>
    </lineage>
</organism>
<evidence type="ECO:0000313" key="3">
    <source>
        <dbReference type="Proteomes" id="UP000189462"/>
    </source>
</evidence>
<accession>A0A1V3N674</accession>
<evidence type="ECO:0000259" key="1">
    <source>
        <dbReference type="Pfam" id="PF04480"/>
    </source>
</evidence>
<dbReference type="Gene3D" id="3.40.960.10">
    <property type="entry name" value="VSR Endonuclease"/>
    <property type="match status" value="1"/>
</dbReference>
<dbReference type="STRING" id="108003.B1C78_17240"/>
<dbReference type="AlphaFoldDB" id="A0A1V3N674"/>
<dbReference type="PANTHER" id="PTHR38590">
    <property type="entry name" value="BLL0828 PROTEIN"/>
    <property type="match status" value="1"/>
</dbReference>
<dbReference type="Pfam" id="PF04480">
    <property type="entry name" value="DUF559"/>
    <property type="match status" value="1"/>
</dbReference>